<proteinExistence type="inferred from homology"/>
<name>A0A4U8QAP8_9FIRM</name>
<evidence type="ECO:0000313" key="6">
    <source>
        <dbReference type="Proteomes" id="UP000306509"/>
    </source>
</evidence>
<keyword evidence="3" id="KW-1133">Transmembrane helix</keyword>
<feature type="region of interest" description="Disordered" evidence="2">
    <location>
        <begin position="1"/>
        <end position="139"/>
    </location>
</feature>
<gene>
    <name evidence="5" type="primary">ywtF</name>
    <name evidence="5" type="ORF">DSM106044_04265</name>
</gene>
<dbReference type="NCBIfam" id="TIGR00350">
    <property type="entry name" value="lytR_cpsA_psr"/>
    <property type="match status" value="1"/>
</dbReference>
<keyword evidence="3" id="KW-0812">Transmembrane</keyword>
<evidence type="ECO:0000256" key="2">
    <source>
        <dbReference type="SAM" id="MobiDB-lite"/>
    </source>
</evidence>
<dbReference type="Gene3D" id="3.40.630.190">
    <property type="entry name" value="LCP protein"/>
    <property type="match status" value="1"/>
</dbReference>
<evidence type="ECO:0000256" key="3">
    <source>
        <dbReference type="SAM" id="Phobius"/>
    </source>
</evidence>
<organism evidence="5 6">
    <name type="scientific">Robinsoniella peoriensis</name>
    <dbReference type="NCBI Taxonomy" id="180332"/>
    <lineage>
        <taxon>Bacteria</taxon>
        <taxon>Bacillati</taxon>
        <taxon>Bacillota</taxon>
        <taxon>Clostridia</taxon>
        <taxon>Lachnospirales</taxon>
        <taxon>Lachnospiraceae</taxon>
        <taxon>Robinsoniella</taxon>
    </lineage>
</organism>
<feature type="transmembrane region" description="Helical" evidence="3">
    <location>
        <begin position="145"/>
        <end position="165"/>
    </location>
</feature>
<dbReference type="Pfam" id="PF03816">
    <property type="entry name" value="LytR_cpsA_psr"/>
    <property type="match status" value="1"/>
</dbReference>
<comment type="caution">
    <text evidence="5">The sequence shown here is derived from an EMBL/GenBank/DDBJ whole genome shotgun (WGS) entry which is preliminary data.</text>
</comment>
<dbReference type="Proteomes" id="UP000306509">
    <property type="component" value="Unassembled WGS sequence"/>
</dbReference>
<evidence type="ECO:0000259" key="4">
    <source>
        <dbReference type="Pfam" id="PF03816"/>
    </source>
</evidence>
<accession>A0A4U8QAP8</accession>
<dbReference type="InterPro" id="IPR004474">
    <property type="entry name" value="LytR_CpsA_psr"/>
</dbReference>
<dbReference type="EMBL" id="QGQD01000079">
    <property type="protein sequence ID" value="TLC98935.1"/>
    <property type="molecule type" value="Genomic_DNA"/>
</dbReference>
<evidence type="ECO:0000256" key="1">
    <source>
        <dbReference type="ARBA" id="ARBA00006068"/>
    </source>
</evidence>
<dbReference type="STRING" id="180332.GCA_000797495_02664"/>
<feature type="compositionally biased region" description="Low complexity" evidence="2">
    <location>
        <begin position="24"/>
        <end position="104"/>
    </location>
</feature>
<comment type="similarity">
    <text evidence="1">Belongs to the LytR/CpsA/Psr (LCP) family.</text>
</comment>
<dbReference type="InterPro" id="IPR050922">
    <property type="entry name" value="LytR/CpsA/Psr_CW_biosynth"/>
</dbReference>
<keyword evidence="3" id="KW-0472">Membrane</keyword>
<dbReference type="AlphaFoldDB" id="A0A4U8QAP8"/>
<feature type="compositionally biased region" description="Polar residues" evidence="2">
    <location>
        <begin position="12"/>
        <end position="23"/>
    </location>
</feature>
<protein>
    <submittedName>
        <fullName evidence="5">Putative transcriptional regulator YwtF</fullName>
    </submittedName>
</protein>
<dbReference type="RefSeq" id="WP_052378055.1">
    <property type="nucleotide sequence ID" value="NZ_CABMJZ010000074.1"/>
</dbReference>
<sequence>MSDRKKNRESQNRNQGRPNNGPYQSGPNNGPYQNGPYNGPYQNGPYNGPNNGQYQNGPYNGPNNGYQNGPYNGPGNGPYNNGQYQQNGSYNGQYQNGPYQNGPYNGPGNGAPKGRKPKNSNAAPAGGYPGGKDKKSSKRKTRRRIIFVIEILVLLVLAVGLFVAAKFSKLKTEDIAEGDIIINSEIPSEQAAVMKGYRNIALFGVDSRDASTTDSRSDTIMVASINNETKDIKLVSIYRDTYLDNTNGEYRKATECYQFGGPKRSMNMINKNLDMDITDYVTVNFNAVAEVVNALGGVEIDIQEDEIVHLNNYQVEGSEVTGLEIVPVETTGLQTLNGLQALSYCRIRYTAGDDFKRTERQRTVLEQIFKKAKTANLLELNKIIDSVFDNISTSLSVTEMASLAKDIASYNMSDTTGFPFEQMPANIAAGDCVVPVNLAQNVKELHTYLFGSDGYTPSNTVQEISNKIINETGIQ</sequence>
<keyword evidence="6" id="KW-1185">Reference proteome</keyword>
<dbReference type="PANTHER" id="PTHR33392">
    <property type="entry name" value="POLYISOPRENYL-TEICHOIC ACID--PEPTIDOGLYCAN TEICHOIC ACID TRANSFERASE TAGU"/>
    <property type="match status" value="1"/>
</dbReference>
<dbReference type="PANTHER" id="PTHR33392:SF6">
    <property type="entry name" value="POLYISOPRENYL-TEICHOIC ACID--PEPTIDOGLYCAN TEICHOIC ACID TRANSFERASE TAGU"/>
    <property type="match status" value="1"/>
</dbReference>
<dbReference type="OrthoDB" id="27330at2"/>
<evidence type="ECO:0000313" key="5">
    <source>
        <dbReference type="EMBL" id="TLC98935.1"/>
    </source>
</evidence>
<feature type="domain" description="Cell envelope-related transcriptional attenuator" evidence="4">
    <location>
        <begin position="216"/>
        <end position="373"/>
    </location>
</feature>
<reference evidence="5 6" key="1">
    <citation type="journal article" date="2019" name="Anaerobe">
        <title>Detection of Robinsoniella peoriensis in multiple bone samples of a trauma patient.</title>
        <authorList>
            <person name="Schrottner P."/>
            <person name="Hartwich K."/>
            <person name="Bunk B."/>
            <person name="Schober I."/>
            <person name="Helbig S."/>
            <person name="Rudolph W.W."/>
            <person name="Gunzer F."/>
        </authorList>
    </citation>
    <scope>NUCLEOTIDE SEQUENCE [LARGE SCALE GENOMIC DNA]</scope>
    <source>
        <strain evidence="5 6">DSM 106044</strain>
    </source>
</reference>
<feature type="compositionally biased region" description="Basic and acidic residues" evidence="2">
    <location>
        <begin position="1"/>
        <end position="11"/>
    </location>
</feature>